<evidence type="ECO:0000313" key="2">
    <source>
        <dbReference type="Proteomes" id="UP000593572"/>
    </source>
</evidence>
<dbReference type="Proteomes" id="UP000593572">
    <property type="component" value="Unassembled WGS sequence"/>
</dbReference>
<proteinExistence type="predicted"/>
<reference evidence="1 2" key="1">
    <citation type="journal article" date="2019" name="Genome Biol. Evol.">
        <title>Insights into the evolution of the New World diploid cottons (Gossypium, subgenus Houzingenia) based on genome sequencing.</title>
        <authorList>
            <person name="Grover C.E."/>
            <person name="Arick M.A. 2nd"/>
            <person name="Thrash A."/>
            <person name="Conover J.L."/>
            <person name="Sanders W.S."/>
            <person name="Peterson D.G."/>
            <person name="Frelichowski J.E."/>
            <person name="Scheffler J.A."/>
            <person name="Scheffler B.E."/>
            <person name="Wendel J.F."/>
        </authorList>
    </citation>
    <scope>NUCLEOTIDE SEQUENCE [LARGE SCALE GENOMIC DNA]</scope>
    <source>
        <strain evidence="1">157</strain>
        <tissue evidence="1">Leaf</tissue>
    </source>
</reference>
<evidence type="ECO:0000313" key="1">
    <source>
        <dbReference type="EMBL" id="MBA0553772.1"/>
    </source>
</evidence>
<organism evidence="1 2">
    <name type="scientific">Gossypium lobatum</name>
    <dbReference type="NCBI Taxonomy" id="34289"/>
    <lineage>
        <taxon>Eukaryota</taxon>
        <taxon>Viridiplantae</taxon>
        <taxon>Streptophyta</taxon>
        <taxon>Embryophyta</taxon>
        <taxon>Tracheophyta</taxon>
        <taxon>Spermatophyta</taxon>
        <taxon>Magnoliopsida</taxon>
        <taxon>eudicotyledons</taxon>
        <taxon>Gunneridae</taxon>
        <taxon>Pentapetalae</taxon>
        <taxon>rosids</taxon>
        <taxon>malvids</taxon>
        <taxon>Malvales</taxon>
        <taxon>Malvaceae</taxon>
        <taxon>Malvoideae</taxon>
        <taxon>Gossypium</taxon>
    </lineage>
</organism>
<feature type="non-terminal residue" evidence="1">
    <location>
        <position position="28"/>
    </location>
</feature>
<protein>
    <submittedName>
        <fullName evidence="1">Uncharacterized protein</fullName>
    </submittedName>
</protein>
<comment type="caution">
    <text evidence="1">The sequence shown here is derived from an EMBL/GenBank/DDBJ whole genome shotgun (WGS) entry which is preliminary data.</text>
</comment>
<keyword evidence="2" id="KW-1185">Reference proteome</keyword>
<name>A0A7J8LN75_9ROSI</name>
<dbReference type="EMBL" id="JABEZX010000004">
    <property type="protein sequence ID" value="MBA0553772.1"/>
    <property type="molecule type" value="Genomic_DNA"/>
</dbReference>
<sequence length="28" mass="3329">MTPKEKIWIHFVCSRIWPTTNLSNISLI</sequence>
<dbReference type="AlphaFoldDB" id="A0A7J8LN75"/>
<gene>
    <name evidence="1" type="ORF">Golob_012921</name>
</gene>
<accession>A0A7J8LN75</accession>